<organism evidence="16 17">
    <name type="scientific">Bordetella avium (strain 197N)</name>
    <dbReference type="NCBI Taxonomy" id="360910"/>
    <lineage>
        <taxon>Bacteria</taxon>
        <taxon>Pseudomonadati</taxon>
        <taxon>Pseudomonadota</taxon>
        <taxon>Betaproteobacteria</taxon>
        <taxon>Burkholderiales</taxon>
        <taxon>Alcaligenaceae</taxon>
        <taxon>Bordetella</taxon>
    </lineage>
</organism>
<proteinExistence type="inferred from homology"/>
<evidence type="ECO:0000256" key="10">
    <source>
        <dbReference type="ARBA" id="ARBA00023237"/>
    </source>
</evidence>
<gene>
    <name evidence="16" type="ordered locus">BAV0191</name>
</gene>
<dbReference type="OrthoDB" id="9764669at2"/>
<dbReference type="eggNOG" id="COG4771">
    <property type="taxonomic scope" value="Bacteria"/>
</dbReference>
<dbReference type="RefSeq" id="WP_012415895.1">
    <property type="nucleotide sequence ID" value="NC_010645.1"/>
</dbReference>
<dbReference type="GO" id="GO:0009279">
    <property type="term" value="C:cell outer membrane"/>
    <property type="evidence" value="ECO:0007669"/>
    <property type="project" value="UniProtKB-SubCell"/>
</dbReference>
<reference evidence="16 17" key="1">
    <citation type="journal article" date="2006" name="J. Bacteriol.">
        <title>Comparison of the genome sequence of the poultry pathogen Bordetella avium with those of B. bronchiseptica, B. pertussis, and B. parapertussis reveals extensive diversity in surface structures associated with host interaction.</title>
        <authorList>
            <person name="Sebaihia M."/>
            <person name="Preston A."/>
            <person name="Maskell D.J."/>
            <person name="Kuzmiak H."/>
            <person name="Connell T.D."/>
            <person name="King N.D."/>
            <person name="Orndorff P.E."/>
            <person name="Miyamoto D.M."/>
            <person name="Thomson N.R."/>
            <person name="Harris D."/>
            <person name="Goble A."/>
            <person name="Lord A."/>
            <person name="Murphy L."/>
            <person name="Quail M.A."/>
            <person name="Rutter S."/>
            <person name="Squares R."/>
            <person name="Squares S."/>
            <person name="Woodward J."/>
            <person name="Parkhill J."/>
            <person name="Temple L.M."/>
        </authorList>
    </citation>
    <scope>NUCLEOTIDE SEQUENCE [LARGE SCALE GENOMIC DNA]</scope>
    <source>
        <strain evidence="16 17">197N</strain>
    </source>
</reference>
<evidence type="ECO:0000259" key="15">
    <source>
        <dbReference type="Pfam" id="PF07715"/>
    </source>
</evidence>
<keyword evidence="7 12" id="KW-0798">TonB box</keyword>
<evidence type="ECO:0000256" key="5">
    <source>
        <dbReference type="ARBA" id="ARBA00022692"/>
    </source>
</evidence>
<evidence type="ECO:0000256" key="8">
    <source>
        <dbReference type="ARBA" id="ARBA00023136"/>
    </source>
</evidence>
<dbReference type="InterPro" id="IPR039426">
    <property type="entry name" value="TonB-dep_rcpt-like"/>
</dbReference>
<dbReference type="Pfam" id="PF00593">
    <property type="entry name" value="TonB_dep_Rec_b-barrel"/>
    <property type="match status" value="1"/>
</dbReference>
<keyword evidence="17" id="KW-1185">Reference proteome</keyword>
<dbReference type="Gene3D" id="2.40.170.20">
    <property type="entry name" value="TonB-dependent receptor, beta-barrel domain"/>
    <property type="match status" value="1"/>
</dbReference>
<dbReference type="KEGG" id="bav:BAV0191"/>
<dbReference type="Gene3D" id="2.170.130.10">
    <property type="entry name" value="TonB-dependent receptor, plug domain"/>
    <property type="match status" value="1"/>
</dbReference>
<evidence type="ECO:0000256" key="3">
    <source>
        <dbReference type="ARBA" id="ARBA00022448"/>
    </source>
</evidence>
<dbReference type="Proteomes" id="UP000001977">
    <property type="component" value="Chromosome"/>
</dbReference>
<dbReference type="AlphaFoldDB" id="Q2L0Q0"/>
<feature type="domain" description="TonB-dependent receptor plug" evidence="15">
    <location>
        <begin position="41"/>
        <end position="148"/>
    </location>
</feature>
<dbReference type="InterPro" id="IPR036942">
    <property type="entry name" value="Beta-barrel_TonB_sf"/>
</dbReference>
<evidence type="ECO:0000256" key="11">
    <source>
        <dbReference type="PROSITE-ProRule" id="PRU01360"/>
    </source>
</evidence>
<dbReference type="STRING" id="360910.BAV0191"/>
<protein>
    <submittedName>
        <fullName evidence="16">Transferrin/hemoglobin-binding protein</fullName>
    </submittedName>
</protein>
<keyword evidence="5 11" id="KW-0812">Transmembrane</keyword>
<feature type="chain" id="PRO_5004211688" evidence="13">
    <location>
        <begin position="19"/>
        <end position="741"/>
    </location>
</feature>
<dbReference type="GO" id="GO:0015344">
    <property type="term" value="F:siderophore uptake transmembrane transporter activity"/>
    <property type="evidence" value="ECO:0007669"/>
    <property type="project" value="TreeGrafter"/>
</dbReference>
<evidence type="ECO:0000313" key="17">
    <source>
        <dbReference type="Proteomes" id="UP000001977"/>
    </source>
</evidence>
<dbReference type="PANTHER" id="PTHR30069:SF29">
    <property type="entry name" value="HEMOGLOBIN AND HEMOGLOBIN-HAPTOGLOBIN-BINDING PROTEIN 1-RELATED"/>
    <property type="match status" value="1"/>
</dbReference>
<dbReference type="NCBIfam" id="TIGR01786">
    <property type="entry name" value="TonB-hemlactrns"/>
    <property type="match status" value="1"/>
</dbReference>
<keyword evidence="3 11" id="KW-0813">Transport</keyword>
<evidence type="ECO:0000256" key="12">
    <source>
        <dbReference type="RuleBase" id="RU003357"/>
    </source>
</evidence>
<evidence type="ECO:0000259" key="14">
    <source>
        <dbReference type="Pfam" id="PF00593"/>
    </source>
</evidence>
<dbReference type="SUPFAM" id="SSF56935">
    <property type="entry name" value="Porins"/>
    <property type="match status" value="1"/>
</dbReference>
<dbReference type="EMBL" id="AM167904">
    <property type="protein sequence ID" value="CAJ47797.1"/>
    <property type="molecule type" value="Genomic_DNA"/>
</dbReference>
<keyword evidence="4 11" id="KW-1134">Transmembrane beta strand</keyword>
<keyword evidence="8 11" id="KW-0472">Membrane</keyword>
<dbReference type="HOGENOM" id="CLU_008287_19_0_4"/>
<evidence type="ECO:0000256" key="4">
    <source>
        <dbReference type="ARBA" id="ARBA00022452"/>
    </source>
</evidence>
<dbReference type="InterPro" id="IPR037066">
    <property type="entry name" value="Plug_dom_sf"/>
</dbReference>
<dbReference type="PROSITE" id="PS52016">
    <property type="entry name" value="TONB_DEPENDENT_REC_3"/>
    <property type="match status" value="1"/>
</dbReference>
<dbReference type="InterPro" id="IPR010949">
    <property type="entry name" value="TonB_Hb/transfer/lactofer_rcpt"/>
</dbReference>
<evidence type="ECO:0000256" key="7">
    <source>
        <dbReference type="ARBA" id="ARBA00023077"/>
    </source>
</evidence>
<feature type="signal peptide" evidence="13">
    <location>
        <begin position="1"/>
        <end position="18"/>
    </location>
</feature>
<dbReference type="PANTHER" id="PTHR30069">
    <property type="entry name" value="TONB-DEPENDENT OUTER MEMBRANE RECEPTOR"/>
    <property type="match status" value="1"/>
</dbReference>
<sequence length="741" mass="82610">MSARFAFSTLLLATPALADEPSPQAWELETIQVEGQAEDPSTNVRDAAQMSRDNVFDARDLVRHMPGISVSEGGRAGSNGYAMRGVDRDRIAVTVDGMPQAEYFLPEVYLGYGYLNGNRNSVELEHMKRVTLHKGADSYSSGSGGIGGSVQFVTKDIDDYVAPGRVAGAVGKLAYASRSREWLGMAGTGVRLGTLGSSFFLQYTRRSGHEIKHYGGGADIRGGERGRPDPVDASTQAWLSKLDLCVVRGHCLQLSHDERAERRMTDERSYSAIFGQTRVAWDHSPYKRQAVIYRWTPADGPIEFLSAGLHRQQVTQRALTENRDRDDGFLEQRYDRRTRQRDRRWRLETVARPWLSAWGSHQFSGELAWAQRQLVNDNIDRLFFKRGPGGERSYGIIDPVRTRSLSFKLMDAFQLGPDWSGEAGWRFDHYGHRPKPGAAASASRSFSASTLSGQLSYRLTGDMRLSYAVAQGFRAPSAQELYFQFRRGLSAFVANPDLKAERALNQQITLASGGRAGAWALSVFQTQYRDFIAERHSQREVPNVYYDPDRPGSGKPTLIEDVFRSENIDRAKVWGIELKGELDAHGAFGAPRGLGADVRASFMRGRTGQGDGMRALQPAQLVTGVFFDSPRWGARADLVYHGAKRARDTLQTTYSHRGAVRRPARYLSPAVYLVDLSAYVRMGKHITLSGGVYNLFDRRYHSWDTLRSLAEFGTTGRVRGDGLNRYTAPGRNVSLSLALRY</sequence>
<feature type="domain" description="TonB-dependent receptor-like beta-barrel" evidence="14">
    <location>
        <begin position="281"/>
        <end position="695"/>
    </location>
</feature>
<evidence type="ECO:0000256" key="2">
    <source>
        <dbReference type="ARBA" id="ARBA00009810"/>
    </source>
</evidence>
<name>Q2L0Q0_BORA1</name>
<keyword evidence="6 13" id="KW-0732">Signal</keyword>
<keyword evidence="9" id="KW-0675">Receptor</keyword>
<evidence type="ECO:0000256" key="13">
    <source>
        <dbReference type="SAM" id="SignalP"/>
    </source>
</evidence>
<evidence type="ECO:0000256" key="6">
    <source>
        <dbReference type="ARBA" id="ARBA00022729"/>
    </source>
</evidence>
<keyword evidence="10 11" id="KW-0998">Cell outer membrane</keyword>
<evidence type="ECO:0000256" key="9">
    <source>
        <dbReference type="ARBA" id="ARBA00023170"/>
    </source>
</evidence>
<evidence type="ECO:0000313" key="16">
    <source>
        <dbReference type="EMBL" id="CAJ47797.1"/>
    </source>
</evidence>
<comment type="subcellular location">
    <subcellularLocation>
        <location evidence="1 11">Cell outer membrane</location>
        <topology evidence="1 11">Multi-pass membrane protein</topology>
    </subcellularLocation>
</comment>
<evidence type="ECO:0000256" key="1">
    <source>
        <dbReference type="ARBA" id="ARBA00004571"/>
    </source>
</evidence>
<dbReference type="InterPro" id="IPR012910">
    <property type="entry name" value="Plug_dom"/>
</dbReference>
<comment type="similarity">
    <text evidence="2 11 12">Belongs to the TonB-dependent receptor family.</text>
</comment>
<accession>Q2L0Q0</accession>
<dbReference type="GO" id="GO:0044718">
    <property type="term" value="P:siderophore transmembrane transport"/>
    <property type="evidence" value="ECO:0007669"/>
    <property type="project" value="TreeGrafter"/>
</dbReference>
<dbReference type="Pfam" id="PF07715">
    <property type="entry name" value="Plug"/>
    <property type="match status" value="1"/>
</dbReference>
<dbReference type="InterPro" id="IPR000531">
    <property type="entry name" value="Beta-barrel_TonB"/>
</dbReference>